<name>A0A8J2PQ44_9HEXA</name>
<reference evidence="1" key="1">
    <citation type="submission" date="2021-06" db="EMBL/GenBank/DDBJ databases">
        <authorList>
            <person name="Hodson N. C."/>
            <person name="Mongue J. A."/>
            <person name="Jaron S. K."/>
        </authorList>
    </citation>
    <scope>NUCLEOTIDE SEQUENCE</scope>
</reference>
<protein>
    <submittedName>
        <fullName evidence="1">Uncharacterized protein</fullName>
    </submittedName>
</protein>
<sequence>VTVPWLIPRAKQIFREIRKILPPGNPHPDPSQGYKGEWRVTGVTWQCT</sequence>
<gene>
    <name evidence="1" type="ORF">AFUS01_LOCUS33467</name>
</gene>
<comment type="caution">
    <text evidence="1">The sequence shown here is derived from an EMBL/GenBank/DDBJ whole genome shotgun (WGS) entry which is preliminary data.</text>
</comment>
<dbReference type="Proteomes" id="UP000708208">
    <property type="component" value="Unassembled WGS sequence"/>
</dbReference>
<evidence type="ECO:0000313" key="2">
    <source>
        <dbReference type="Proteomes" id="UP000708208"/>
    </source>
</evidence>
<keyword evidence="2" id="KW-1185">Reference proteome</keyword>
<dbReference type="AlphaFoldDB" id="A0A8J2PQ44"/>
<feature type="non-terminal residue" evidence="1">
    <location>
        <position position="1"/>
    </location>
</feature>
<dbReference type="EMBL" id="CAJVCH010528865">
    <property type="protein sequence ID" value="CAG7823241.1"/>
    <property type="molecule type" value="Genomic_DNA"/>
</dbReference>
<proteinExistence type="predicted"/>
<accession>A0A8J2PQ44</accession>
<evidence type="ECO:0000313" key="1">
    <source>
        <dbReference type="EMBL" id="CAG7823241.1"/>
    </source>
</evidence>
<organism evidence="1 2">
    <name type="scientific">Allacma fusca</name>
    <dbReference type="NCBI Taxonomy" id="39272"/>
    <lineage>
        <taxon>Eukaryota</taxon>
        <taxon>Metazoa</taxon>
        <taxon>Ecdysozoa</taxon>
        <taxon>Arthropoda</taxon>
        <taxon>Hexapoda</taxon>
        <taxon>Collembola</taxon>
        <taxon>Symphypleona</taxon>
        <taxon>Sminthuridae</taxon>
        <taxon>Allacma</taxon>
    </lineage>
</organism>